<sequence>MPLNTYFHIASPVSGIGISDLCVSLPISFTFYIRKQKTLSVLCSLLCCPLQICWLVMSGERLPKGFSSTPLKDFQPSKGFGDGILSDEEDTFSLLSPIYHDSFDSDEEELRSIPDQQTTSPRERDDSRLSSSPLRCCRKALDRVLASSPTLGAWEMWLVNKAKEERLKQEKKVEKERLLKEKKEKQQREQEQKKLIMDEKIQEWLKLKTEQVNNYLSKIEVKAVLNMKKKAFRSKVKEEMKAVQREVKRCLREAKDTYRRKVEHKLERNNMREVCNGVKTITGHNTKNSTVETVEKANELNNFFNRFDQPTAPPPSPLLQSPLPTLLPPSLPPLPDTMTPPPPTPLSTAGHLPPLLPIVSQCHSGSGQETPEEASPQKGSRPRQGVS</sequence>
<feature type="region of interest" description="Disordered" evidence="2">
    <location>
        <begin position="105"/>
        <end position="131"/>
    </location>
</feature>
<evidence type="ECO:0000256" key="3">
    <source>
        <dbReference type="SAM" id="Phobius"/>
    </source>
</evidence>
<dbReference type="Proteomes" id="UP000005207">
    <property type="component" value="Linkage group LG7"/>
</dbReference>
<dbReference type="PANTHER" id="PTHR23247">
    <property type="entry name" value="NY-REN-41 ANTIGEN L15 -RELATED"/>
    <property type="match status" value="1"/>
</dbReference>
<keyword evidence="5" id="KW-1185">Reference proteome</keyword>
<keyword evidence="3" id="KW-1133">Transmembrane helix</keyword>
<dbReference type="PANTHER" id="PTHR23247:SF2">
    <property type="entry name" value="COILED-COIL DOMAIN-CONTAINING PROTEIN 34"/>
    <property type="match status" value="1"/>
</dbReference>
<dbReference type="InterPro" id="IPR045323">
    <property type="entry name" value="CCDC34"/>
</dbReference>
<feature type="coiled-coil region" evidence="1">
    <location>
        <begin position="159"/>
        <end position="199"/>
    </location>
</feature>
<reference evidence="4" key="2">
    <citation type="submission" date="2025-08" db="UniProtKB">
        <authorList>
            <consortium name="Ensembl"/>
        </authorList>
    </citation>
    <scope>IDENTIFICATION</scope>
</reference>
<evidence type="ECO:0000313" key="5">
    <source>
        <dbReference type="Proteomes" id="UP000005207"/>
    </source>
</evidence>
<dbReference type="InParanoid" id="A0A669BML9"/>
<keyword evidence="1" id="KW-0175">Coiled coil</keyword>
<feature type="transmembrane region" description="Helical" evidence="3">
    <location>
        <begin position="6"/>
        <end position="27"/>
    </location>
</feature>
<protein>
    <submittedName>
        <fullName evidence="4">Uncharacterized protein</fullName>
    </submittedName>
</protein>
<feature type="compositionally biased region" description="Pro residues" evidence="2">
    <location>
        <begin position="325"/>
        <end position="345"/>
    </location>
</feature>
<proteinExistence type="predicted"/>
<evidence type="ECO:0000256" key="1">
    <source>
        <dbReference type="SAM" id="Coils"/>
    </source>
</evidence>
<keyword evidence="3" id="KW-0812">Transmembrane</keyword>
<keyword evidence="3" id="KW-0472">Membrane</keyword>
<evidence type="ECO:0000256" key="2">
    <source>
        <dbReference type="SAM" id="MobiDB-lite"/>
    </source>
</evidence>
<evidence type="ECO:0000313" key="4">
    <source>
        <dbReference type="Ensembl" id="ENSONIP00000035804.1"/>
    </source>
</evidence>
<dbReference type="Ensembl" id="ENSONIT00000039469.1">
    <property type="protein sequence ID" value="ENSONIP00000035804.1"/>
    <property type="gene ID" value="ENSONIG00000043128.1"/>
</dbReference>
<reference evidence="4" key="3">
    <citation type="submission" date="2025-09" db="UniProtKB">
        <authorList>
            <consortium name="Ensembl"/>
        </authorList>
    </citation>
    <scope>IDENTIFICATION</scope>
</reference>
<feature type="region of interest" description="Disordered" evidence="2">
    <location>
        <begin position="306"/>
        <end position="387"/>
    </location>
</feature>
<name>A0A669BML9_ORENI</name>
<reference evidence="5" key="1">
    <citation type="submission" date="2012-01" db="EMBL/GenBank/DDBJ databases">
        <title>The Genome Sequence of Oreochromis niloticus (Nile Tilapia).</title>
        <authorList>
            <consortium name="Broad Institute Genome Assembly Team"/>
            <consortium name="Broad Institute Sequencing Platform"/>
            <person name="Di Palma F."/>
            <person name="Johnson J."/>
            <person name="Lander E.S."/>
            <person name="Lindblad-Toh K."/>
        </authorList>
    </citation>
    <scope>NUCLEOTIDE SEQUENCE [LARGE SCALE GENOMIC DNA]</scope>
</reference>
<dbReference type="AlphaFoldDB" id="A0A669BML9"/>
<accession>A0A669BML9</accession>
<feature type="transmembrane region" description="Helical" evidence="3">
    <location>
        <begin position="39"/>
        <end position="57"/>
    </location>
</feature>
<organism evidence="4 5">
    <name type="scientific">Oreochromis niloticus</name>
    <name type="common">Nile tilapia</name>
    <name type="synonym">Tilapia nilotica</name>
    <dbReference type="NCBI Taxonomy" id="8128"/>
    <lineage>
        <taxon>Eukaryota</taxon>
        <taxon>Metazoa</taxon>
        <taxon>Chordata</taxon>
        <taxon>Craniata</taxon>
        <taxon>Vertebrata</taxon>
        <taxon>Euteleostomi</taxon>
        <taxon>Actinopterygii</taxon>
        <taxon>Neopterygii</taxon>
        <taxon>Teleostei</taxon>
        <taxon>Neoteleostei</taxon>
        <taxon>Acanthomorphata</taxon>
        <taxon>Ovalentaria</taxon>
        <taxon>Cichlomorphae</taxon>
        <taxon>Cichliformes</taxon>
        <taxon>Cichlidae</taxon>
        <taxon>African cichlids</taxon>
        <taxon>Pseudocrenilabrinae</taxon>
        <taxon>Oreochromini</taxon>
        <taxon>Oreochromis</taxon>
    </lineage>
</organism>
<dbReference type="GeneTree" id="ENSGT00990000204369"/>